<protein>
    <recommendedName>
        <fullName evidence="9">Periplasmic chaperone PpiD</fullName>
    </recommendedName>
    <alternativeName>
        <fullName evidence="10">Periplasmic folding chaperone</fullName>
    </alternativeName>
</protein>
<dbReference type="GO" id="GO:0005886">
    <property type="term" value="C:plasma membrane"/>
    <property type="evidence" value="ECO:0007669"/>
    <property type="project" value="UniProtKB-SubCell"/>
</dbReference>
<feature type="domain" description="PpiC" evidence="13">
    <location>
        <begin position="275"/>
        <end position="379"/>
    </location>
</feature>
<keyword evidence="5 12" id="KW-1133">Transmembrane helix</keyword>
<comment type="caution">
    <text evidence="14">The sequence shown here is derived from an EMBL/GenBank/DDBJ whole genome shotgun (WGS) entry which is preliminary data.</text>
</comment>
<proteinExistence type="inferred from homology"/>
<dbReference type="InterPro" id="IPR000297">
    <property type="entry name" value="PPIase_PpiC"/>
</dbReference>
<dbReference type="InterPro" id="IPR023058">
    <property type="entry name" value="PPIase_PpiC_CS"/>
</dbReference>
<evidence type="ECO:0000256" key="7">
    <source>
        <dbReference type="ARBA" id="ARBA00023186"/>
    </source>
</evidence>
<evidence type="ECO:0000256" key="6">
    <source>
        <dbReference type="ARBA" id="ARBA00023136"/>
    </source>
</evidence>
<dbReference type="AlphaFoldDB" id="A0A091AN54"/>
<evidence type="ECO:0000256" key="10">
    <source>
        <dbReference type="ARBA" id="ARBA00042775"/>
    </source>
</evidence>
<dbReference type="InterPro" id="IPR052029">
    <property type="entry name" value="PpiD_chaperone"/>
</dbReference>
<reference evidence="14 15" key="1">
    <citation type="submission" date="2013-09" db="EMBL/GenBank/DDBJ databases">
        <title>Genome sequencing of Arenimonas metalli.</title>
        <authorList>
            <person name="Chen F."/>
            <person name="Wang G."/>
        </authorList>
    </citation>
    <scope>NUCLEOTIDE SEQUENCE [LARGE SCALE GENOMIC DNA]</scope>
    <source>
        <strain evidence="14 15">CF5-1</strain>
    </source>
</reference>
<evidence type="ECO:0000256" key="11">
    <source>
        <dbReference type="PROSITE-ProRule" id="PRU00278"/>
    </source>
</evidence>
<dbReference type="OrthoDB" id="9812372at2"/>
<comment type="similarity">
    <text evidence="8">Belongs to the PpiD chaperone family.</text>
</comment>
<evidence type="ECO:0000256" key="1">
    <source>
        <dbReference type="ARBA" id="ARBA00004382"/>
    </source>
</evidence>
<evidence type="ECO:0000313" key="15">
    <source>
        <dbReference type="Proteomes" id="UP000029393"/>
    </source>
</evidence>
<evidence type="ECO:0000256" key="8">
    <source>
        <dbReference type="ARBA" id="ARBA00038408"/>
    </source>
</evidence>
<dbReference type="PANTHER" id="PTHR47529:SF1">
    <property type="entry name" value="PERIPLASMIC CHAPERONE PPID"/>
    <property type="match status" value="1"/>
</dbReference>
<dbReference type="STRING" id="1384056.N787_04885"/>
<dbReference type="PATRIC" id="fig|1384056.3.peg.2502"/>
<dbReference type="GO" id="GO:0003755">
    <property type="term" value="F:peptidyl-prolyl cis-trans isomerase activity"/>
    <property type="evidence" value="ECO:0007669"/>
    <property type="project" value="UniProtKB-KW"/>
</dbReference>
<comment type="subcellular location">
    <subcellularLocation>
        <location evidence="1">Cell inner membrane</location>
        <topology evidence="1">Single-pass type II membrane protein</topology>
        <orientation evidence="1">Periplasmic side</orientation>
    </subcellularLocation>
</comment>
<gene>
    <name evidence="14" type="ORF">N787_04885</name>
</gene>
<name>A0A091AN54_9GAMM</name>
<feature type="transmembrane region" description="Helical" evidence="12">
    <location>
        <begin position="12"/>
        <end position="34"/>
    </location>
</feature>
<keyword evidence="7" id="KW-0143">Chaperone</keyword>
<dbReference type="EMBL" id="AVCK01000063">
    <property type="protein sequence ID" value="KFN41618.1"/>
    <property type="molecule type" value="Genomic_DNA"/>
</dbReference>
<keyword evidence="6 12" id="KW-0472">Membrane</keyword>
<keyword evidence="3" id="KW-0997">Cell inner membrane</keyword>
<dbReference type="SUPFAM" id="SSF54534">
    <property type="entry name" value="FKBP-like"/>
    <property type="match status" value="1"/>
</dbReference>
<dbReference type="SUPFAM" id="SSF109998">
    <property type="entry name" value="Triger factor/SurA peptide-binding domain-like"/>
    <property type="match status" value="1"/>
</dbReference>
<evidence type="ECO:0000259" key="13">
    <source>
        <dbReference type="PROSITE" id="PS50198"/>
    </source>
</evidence>
<evidence type="ECO:0000313" key="14">
    <source>
        <dbReference type="EMBL" id="KFN41618.1"/>
    </source>
</evidence>
<evidence type="ECO:0000256" key="12">
    <source>
        <dbReference type="SAM" id="Phobius"/>
    </source>
</evidence>
<organism evidence="14 15">
    <name type="scientific">Arenimonas metalli CF5-1</name>
    <dbReference type="NCBI Taxonomy" id="1384056"/>
    <lineage>
        <taxon>Bacteria</taxon>
        <taxon>Pseudomonadati</taxon>
        <taxon>Pseudomonadota</taxon>
        <taxon>Gammaproteobacteria</taxon>
        <taxon>Lysobacterales</taxon>
        <taxon>Lysobacteraceae</taxon>
        <taxon>Arenimonas</taxon>
    </lineage>
</organism>
<dbReference type="Gene3D" id="1.10.4030.10">
    <property type="entry name" value="Porin chaperone SurA, peptide-binding domain"/>
    <property type="match status" value="1"/>
</dbReference>
<keyword evidence="4 12" id="KW-0812">Transmembrane</keyword>
<dbReference type="eggNOG" id="COG0760">
    <property type="taxonomic scope" value="Bacteria"/>
</dbReference>
<keyword evidence="11" id="KW-0697">Rotamase</keyword>
<dbReference type="RefSeq" id="WP_034215000.1">
    <property type="nucleotide sequence ID" value="NZ_AVCK01000063.1"/>
</dbReference>
<dbReference type="PANTHER" id="PTHR47529">
    <property type="entry name" value="PEPTIDYL-PROLYL CIS-TRANS ISOMERASE D"/>
    <property type="match status" value="1"/>
</dbReference>
<dbReference type="Pfam" id="PF00639">
    <property type="entry name" value="Rotamase"/>
    <property type="match status" value="1"/>
</dbReference>
<evidence type="ECO:0000256" key="9">
    <source>
        <dbReference type="ARBA" id="ARBA00040743"/>
    </source>
</evidence>
<dbReference type="InterPro" id="IPR046357">
    <property type="entry name" value="PPIase_dom_sf"/>
</dbReference>
<accession>A0A091AN54</accession>
<evidence type="ECO:0000256" key="4">
    <source>
        <dbReference type="ARBA" id="ARBA00022692"/>
    </source>
</evidence>
<evidence type="ECO:0000256" key="5">
    <source>
        <dbReference type="ARBA" id="ARBA00022989"/>
    </source>
</evidence>
<dbReference type="PROSITE" id="PS01096">
    <property type="entry name" value="PPIC_PPIASE_1"/>
    <property type="match status" value="1"/>
</dbReference>
<dbReference type="Gene3D" id="3.10.50.40">
    <property type="match status" value="1"/>
</dbReference>
<keyword evidence="11" id="KW-0413">Isomerase</keyword>
<dbReference type="InterPro" id="IPR027304">
    <property type="entry name" value="Trigger_fact/SurA_dom_sf"/>
</dbReference>
<dbReference type="PROSITE" id="PS50198">
    <property type="entry name" value="PPIC_PPIASE_2"/>
    <property type="match status" value="1"/>
</dbReference>
<dbReference type="Proteomes" id="UP000029393">
    <property type="component" value="Unassembled WGS sequence"/>
</dbReference>
<dbReference type="Pfam" id="PF13624">
    <property type="entry name" value="SurA_N_3"/>
    <property type="match status" value="1"/>
</dbReference>
<sequence length="648" mass="70775">MLQRIRDKSSGWIAYLILGAVIITMAFFGLEAYFSPKIETYAAKVEGPAKFWVFGKQEREISQEEFRRRFEQARQEARQQQGEAFDSAAFESIESKRNILDRMVDDALMALVAEREGLTISDQEVAEQLKALPQFQVNGVYSPDQYRLTLAGQGLTHAQFMASVRADLASRMLPNQIIGSAIASDAELEAFLKLSQQTRTLRLLDLPTPSLPAEPPTDAELQAWYDANPSLYRSEEKVAVEYVEIDGASLDVPTTVDEDTLRARYAELRSRYVTEPQRVASHILVAAAVDADQATNDAARERAAALAAQARAPGADFAALARENSDDLGSKAEGGDLGVVEAGLFDAAFEQALFALDEAGQVTDPVRTPDGWHVIQLRELTPGSERPFEDVRAELEAEYFENEAERLFSELSGRLIERTYKDPTALAPSAEALGLPVQRTGLFGRGGLDQGLSAIEAVRAAAFSDAQKTERQVSDAIEIGPNHIVVIHVVEHVPEAAIPFAEVKDRVLSDLNADRLAQAAQAQAEALLERARAGETLDALATEVGRTVAELENIPRQAGLPPALLAEAFRVAAPEEGKPSFGIAKVGADRQVLFEVTAVTPGDLATLDDATRTLILGQFAQARGLVEFQEYTKALRKVYTVRVAEDRL</sequence>
<evidence type="ECO:0000256" key="2">
    <source>
        <dbReference type="ARBA" id="ARBA00022475"/>
    </source>
</evidence>
<keyword evidence="15" id="KW-1185">Reference proteome</keyword>
<evidence type="ECO:0000256" key="3">
    <source>
        <dbReference type="ARBA" id="ARBA00022519"/>
    </source>
</evidence>
<keyword evidence="2" id="KW-1003">Cell membrane</keyword>